<name>A0A834EY38_9CHIR</name>
<evidence type="ECO:0000256" key="1">
    <source>
        <dbReference type="SAM" id="MobiDB-lite"/>
    </source>
</evidence>
<gene>
    <name evidence="2" type="ORF">HJG60_007725</name>
</gene>
<dbReference type="AlphaFoldDB" id="A0A834EY38"/>
<reference evidence="2 3" key="1">
    <citation type="journal article" date="2020" name="Nature">
        <title>Six reference-quality genomes reveal evolution of bat adaptations.</title>
        <authorList>
            <person name="Jebb D."/>
            <person name="Huang Z."/>
            <person name="Pippel M."/>
            <person name="Hughes G.M."/>
            <person name="Lavrichenko K."/>
            <person name="Devanna P."/>
            <person name="Winkler S."/>
            <person name="Jermiin L.S."/>
            <person name="Skirmuntt E.C."/>
            <person name="Katzourakis A."/>
            <person name="Burkitt-Gray L."/>
            <person name="Ray D.A."/>
            <person name="Sullivan K.A.M."/>
            <person name="Roscito J.G."/>
            <person name="Kirilenko B.M."/>
            <person name="Davalos L.M."/>
            <person name="Corthals A.P."/>
            <person name="Power M.L."/>
            <person name="Jones G."/>
            <person name="Ransome R.D."/>
            <person name="Dechmann D.K.N."/>
            <person name="Locatelli A.G."/>
            <person name="Puechmaille S.J."/>
            <person name="Fedrigo O."/>
            <person name="Jarvis E.D."/>
            <person name="Hiller M."/>
            <person name="Vernes S.C."/>
            <person name="Myers E.W."/>
            <person name="Teeling E.C."/>
        </authorList>
    </citation>
    <scope>NUCLEOTIDE SEQUENCE [LARGE SCALE GENOMIC DNA]</scope>
    <source>
        <strain evidence="2">Bat1K_MPI-CBG_1</strain>
    </source>
</reference>
<dbReference type="EMBL" id="JABVXQ010000001">
    <property type="protein sequence ID" value="KAF6130747.1"/>
    <property type="molecule type" value="Genomic_DNA"/>
</dbReference>
<proteinExistence type="predicted"/>
<protein>
    <submittedName>
        <fullName evidence="2">Uncharacterized protein</fullName>
    </submittedName>
</protein>
<evidence type="ECO:0000313" key="2">
    <source>
        <dbReference type="EMBL" id="KAF6130747.1"/>
    </source>
</evidence>
<feature type="compositionally biased region" description="Low complexity" evidence="1">
    <location>
        <begin position="161"/>
        <end position="170"/>
    </location>
</feature>
<evidence type="ECO:0000313" key="3">
    <source>
        <dbReference type="Proteomes" id="UP000664940"/>
    </source>
</evidence>
<feature type="region of interest" description="Disordered" evidence="1">
    <location>
        <begin position="152"/>
        <end position="173"/>
    </location>
</feature>
<dbReference type="Proteomes" id="UP000664940">
    <property type="component" value="Unassembled WGS sequence"/>
</dbReference>
<sequence length="201" mass="20363">MPLSRSLIQPEPQFPYLGSGRGRGCVDRGGHREASGVSARMGVFSGRGHQPGLEGGACRSEERLCAAGGGGAGAAEPRVLDSGAALPFTSCYSSALSILRLLFWKKGASPVPTLGTLAGRSARCWACPGHSAVCTPASGLFVLLPKGPPTLGPASSPLPRPSLRSAPSRPQAIPLSGLQAPPGGEFCAPLSPRQQGAVEGC</sequence>
<accession>A0A834EY38</accession>
<organism evidence="2 3">
    <name type="scientific">Phyllostomus discolor</name>
    <name type="common">pale spear-nosed bat</name>
    <dbReference type="NCBI Taxonomy" id="89673"/>
    <lineage>
        <taxon>Eukaryota</taxon>
        <taxon>Metazoa</taxon>
        <taxon>Chordata</taxon>
        <taxon>Craniata</taxon>
        <taxon>Vertebrata</taxon>
        <taxon>Euteleostomi</taxon>
        <taxon>Mammalia</taxon>
        <taxon>Eutheria</taxon>
        <taxon>Laurasiatheria</taxon>
        <taxon>Chiroptera</taxon>
        <taxon>Yangochiroptera</taxon>
        <taxon>Phyllostomidae</taxon>
        <taxon>Phyllostominae</taxon>
        <taxon>Phyllostomus</taxon>
    </lineage>
</organism>
<comment type="caution">
    <text evidence="2">The sequence shown here is derived from an EMBL/GenBank/DDBJ whole genome shotgun (WGS) entry which is preliminary data.</text>
</comment>